<dbReference type="Proteomes" id="UP000094669">
    <property type="component" value="Unassembled WGS sequence"/>
</dbReference>
<proteinExistence type="predicted"/>
<evidence type="ECO:0000313" key="2">
    <source>
        <dbReference type="Proteomes" id="UP000094669"/>
    </source>
</evidence>
<organism evidence="1 2">
    <name type="scientific">Leptospira inadai serovar Lyme</name>
    <dbReference type="NCBI Taxonomy" id="293084"/>
    <lineage>
        <taxon>Bacteria</taxon>
        <taxon>Pseudomonadati</taxon>
        <taxon>Spirochaetota</taxon>
        <taxon>Spirochaetia</taxon>
        <taxon>Leptospirales</taxon>
        <taxon>Leptospiraceae</taxon>
        <taxon>Leptospira</taxon>
    </lineage>
</organism>
<comment type="caution">
    <text evidence="1">The sequence shown here is derived from an EMBL/GenBank/DDBJ whole genome shotgun (WGS) entry which is preliminary data.</text>
</comment>
<gene>
    <name evidence="1" type="ORF">BES34_010430</name>
</gene>
<keyword evidence="2" id="KW-1185">Reference proteome</keyword>
<evidence type="ECO:0008006" key="3">
    <source>
        <dbReference type="Google" id="ProtNLM"/>
    </source>
</evidence>
<protein>
    <recommendedName>
        <fullName evidence="3">Lipoprotein</fullName>
    </recommendedName>
</protein>
<dbReference type="EMBL" id="MCRM02000009">
    <property type="protein sequence ID" value="PNV74980.1"/>
    <property type="molecule type" value="Genomic_DNA"/>
</dbReference>
<evidence type="ECO:0000313" key="1">
    <source>
        <dbReference type="EMBL" id="PNV74980.1"/>
    </source>
</evidence>
<name>A0ABX4YI90_9LEPT</name>
<reference evidence="1" key="1">
    <citation type="submission" date="2018-01" db="EMBL/GenBank/DDBJ databases">
        <title>Genomic characterization of Leptospira inadai serogroup Lyme isolated from captured rat in Brazil and comparative analysis with human reference strain.</title>
        <authorList>
            <person name="Moreno L.Z."/>
            <person name="Loureiro A.P."/>
            <person name="Miraglia F."/>
            <person name="Kremer F.S."/>
            <person name="Eslabao M.R."/>
            <person name="Dellagostin O.A."/>
            <person name="Lilenbaum W."/>
            <person name="Moreno A.M."/>
        </authorList>
    </citation>
    <scope>NUCLEOTIDE SEQUENCE [LARGE SCALE GENOMIC DNA]</scope>
    <source>
        <strain evidence="1">M34/99</strain>
    </source>
</reference>
<sequence length="93" mass="10894">MFFSRTVFRRIFAGKNPLFQIRSNCFRFLPEAPAHQFVLLLRNVFRVQSRPNISNILLLTSSNIVFTGIQSVKLRVFAPVISRPELRRPIPFF</sequence>
<accession>A0ABX4YI90</accession>